<keyword evidence="2 5" id="KW-0812">Transmembrane</keyword>
<evidence type="ECO:0000313" key="8">
    <source>
        <dbReference type="Proteomes" id="UP000799771"/>
    </source>
</evidence>
<dbReference type="GeneID" id="54405177"/>
<feature type="transmembrane region" description="Helical" evidence="5">
    <location>
        <begin position="47"/>
        <end position="65"/>
    </location>
</feature>
<feature type="transmembrane region" description="Helical" evidence="5">
    <location>
        <begin position="97"/>
        <end position="119"/>
    </location>
</feature>
<dbReference type="GO" id="GO:0015171">
    <property type="term" value="F:amino acid transmembrane transporter activity"/>
    <property type="evidence" value="ECO:0007669"/>
    <property type="project" value="TreeGrafter"/>
</dbReference>
<reference evidence="7" key="1">
    <citation type="journal article" date="2020" name="Stud. Mycol.">
        <title>101 Dothideomycetes genomes: a test case for predicting lifestyles and emergence of pathogens.</title>
        <authorList>
            <person name="Haridas S."/>
            <person name="Albert R."/>
            <person name="Binder M."/>
            <person name="Bloem J."/>
            <person name="Labutti K."/>
            <person name="Salamov A."/>
            <person name="Andreopoulos B."/>
            <person name="Baker S."/>
            <person name="Barry K."/>
            <person name="Bills G."/>
            <person name="Bluhm B."/>
            <person name="Cannon C."/>
            <person name="Castanera R."/>
            <person name="Culley D."/>
            <person name="Daum C."/>
            <person name="Ezra D."/>
            <person name="Gonzalez J."/>
            <person name="Henrissat B."/>
            <person name="Kuo A."/>
            <person name="Liang C."/>
            <person name="Lipzen A."/>
            <person name="Lutzoni F."/>
            <person name="Magnuson J."/>
            <person name="Mondo S."/>
            <person name="Nolan M."/>
            <person name="Ohm R."/>
            <person name="Pangilinan J."/>
            <person name="Park H.-J."/>
            <person name="Ramirez L."/>
            <person name="Alfaro M."/>
            <person name="Sun H."/>
            <person name="Tritt A."/>
            <person name="Yoshinaga Y."/>
            <person name="Zwiers L.-H."/>
            <person name="Turgeon B."/>
            <person name="Goodwin S."/>
            <person name="Spatafora J."/>
            <person name="Crous P."/>
            <person name="Grigoriev I."/>
        </authorList>
    </citation>
    <scope>NUCLEOTIDE SEQUENCE</scope>
    <source>
        <strain evidence="7">CBS 119687</strain>
    </source>
</reference>
<protein>
    <recommendedName>
        <fullName evidence="6">Amino acid permease/ SLC12A domain-containing protein</fullName>
    </recommendedName>
</protein>
<dbReference type="OrthoDB" id="3900342at2759"/>
<keyword evidence="8" id="KW-1185">Reference proteome</keyword>
<evidence type="ECO:0000256" key="3">
    <source>
        <dbReference type="ARBA" id="ARBA00022989"/>
    </source>
</evidence>
<dbReference type="InterPro" id="IPR004841">
    <property type="entry name" value="AA-permease/SLC12A_dom"/>
</dbReference>
<feature type="transmembrane region" description="Helical" evidence="5">
    <location>
        <begin position="346"/>
        <end position="367"/>
    </location>
</feature>
<keyword evidence="3 5" id="KW-1133">Transmembrane helix</keyword>
<feature type="domain" description="Amino acid permease/ SLC12A" evidence="6">
    <location>
        <begin position="4"/>
        <end position="311"/>
    </location>
</feature>
<dbReference type="PANTHER" id="PTHR43341:SF9">
    <property type="entry name" value="DICARBOXYLIC AMINO ACID PERMEASE"/>
    <property type="match status" value="1"/>
</dbReference>
<gene>
    <name evidence="7" type="ORF">P153DRAFT_309538</name>
</gene>
<evidence type="ECO:0000259" key="6">
    <source>
        <dbReference type="Pfam" id="PF00324"/>
    </source>
</evidence>
<dbReference type="RefSeq" id="XP_033527224.1">
    <property type="nucleotide sequence ID" value="XM_033664745.1"/>
</dbReference>
<evidence type="ECO:0000256" key="5">
    <source>
        <dbReference type="SAM" id="Phobius"/>
    </source>
</evidence>
<feature type="transmembrane region" description="Helical" evidence="5">
    <location>
        <begin position="289"/>
        <end position="307"/>
    </location>
</feature>
<dbReference type="Pfam" id="PF00324">
    <property type="entry name" value="AA_permease"/>
    <property type="match status" value="1"/>
</dbReference>
<feature type="transmembrane region" description="Helical" evidence="5">
    <location>
        <begin position="131"/>
        <end position="153"/>
    </location>
</feature>
<proteinExistence type="predicted"/>
<dbReference type="EMBL" id="ML977500">
    <property type="protein sequence ID" value="KAF2132837.1"/>
    <property type="molecule type" value="Genomic_DNA"/>
</dbReference>
<dbReference type="GO" id="GO:0016020">
    <property type="term" value="C:membrane"/>
    <property type="evidence" value="ECO:0007669"/>
    <property type="project" value="UniProtKB-SubCell"/>
</dbReference>
<comment type="subcellular location">
    <subcellularLocation>
        <location evidence="1">Membrane</location>
        <topology evidence="1">Multi-pass membrane protein</topology>
    </subcellularLocation>
</comment>
<evidence type="ECO:0000256" key="1">
    <source>
        <dbReference type="ARBA" id="ARBA00004141"/>
    </source>
</evidence>
<dbReference type="Proteomes" id="UP000799771">
    <property type="component" value="Unassembled WGS sequence"/>
</dbReference>
<name>A0A6A6APM6_9PLEO</name>
<evidence type="ECO:0000313" key="7">
    <source>
        <dbReference type="EMBL" id="KAF2132837.1"/>
    </source>
</evidence>
<dbReference type="Gene3D" id="1.20.1740.10">
    <property type="entry name" value="Amino acid/polyamine transporter I"/>
    <property type="match status" value="1"/>
</dbReference>
<sequence length="471" mass="52368">MAANLAVYWGIKEVWQIIIFYCVTPVLIFTINLVGVDTFGWIEAFGGILKIALVLAVTIILYVIAGQEGNWSSQGPINDGFQYNPAFTSNKYRAICYVIPMVAFGFLGIEAVAVTAFEARDSKSLRLPSQSIAYTTLVLYFLCLLGQCLNVSWTSDRLPLIYSGIGDGDGVTNATTLQWPLSSSLTIIALWDWGKKGLAGFINGAMIFSVLSASNTSLYVASRTLYGLAREVPTTTWLGKLLHGFAVVVPKTGVPAGALFFSAIAFIWLPFMHLQAGYAVQYLVEIIQISASVSILIVWATLSVAYLRYYLWLKKCRQCLVGEYEQFLRNGNKYEPYTVLAFMQPIPAIVAIAGCLVILGFCSATWWDLKATFSKVAIGYAAPIVLFTIFVIFKIVNRRLWIRTNGDFAELSKTLGRLKWYKQDEREMKDKRQDEGTRVLSPPLIGSDSMVEEYPMSNFAPSTEMLAQRQV</sequence>
<keyword evidence="4 5" id="KW-0472">Membrane</keyword>
<dbReference type="PANTHER" id="PTHR43341">
    <property type="entry name" value="AMINO ACID PERMEASE"/>
    <property type="match status" value="1"/>
</dbReference>
<accession>A0A6A6APM6</accession>
<evidence type="ECO:0000256" key="2">
    <source>
        <dbReference type="ARBA" id="ARBA00022692"/>
    </source>
</evidence>
<organism evidence="7 8">
    <name type="scientific">Dothidotthia symphoricarpi CBS 119687</name>
    <dbReference type="NCBI Taxonomy" id="1392245"/>
    <lineage>
        <taxon>Eukaryota</taxon>
        <taxon>Fungi</taxon>
        <taxon>Dikarya</taxon>
        <taxon>Ascomycota</taxon>
        <taxon>Pezizomycotina</taxon>
        <taxon>Dothideomycetes</taxon>
        <taxon>Pleosporomycetidae</taxon>
        <taxon>Pleosporales</taxon>
        <taxon>Dothidotthiaceae</taxon>
        <taxon>Dothidotthia</taxon>
    </lineage>
</organism>
<feature type="transmembrane region" description="Helical" evidence="5">
    <location>
        <begin position="373"/>
        <end position="393"/>
    </location>
</feature>
<evidence type="ECO:0000256" key="4">
    <source>
        <dbReference type="ARBA" id="ARBA00023136"/>
    </source>
</evidence>
<feature type="transmembrane region" description="Helical" evidence="5">
    <location>
        <begin position="14"/>
        <end position="35"/>
    </location>
</feature>
<dbReference type="InterPro" id="IPR050524">
    <property type="entry name" value="APC_YAT"/>
</dbReference>
<dbReference type="AlphaFoldDB" id="A0A6A6APM6"/>
<feature type="transmembrane region" description="Helical" evidence="5">
    <location>
        <begin position="241"/>
        <end position="269"/>
    </location>
</feature>